<feature type="compositionally biased region" description="Basic and acidic residues" evidence="1">
    <location>
        <begin position="29"/>
        <end position="42"/>
    </location>
</feature>
<evidence type="ECO:0000313" key="3">
    <source>
        <dbReference type="Proteomes" id="UP000077202"/>
    </source>
</evidence>
<keyword evidence="3" id="KW-1185">Reference proteome</keyword>
<proteinExistence type="predicted"/>
<feature type="compositionally biased region" description="Polar residues" evidence="1">
    <location>
        <begin position="89"/>
        <end position="100"/>
    </location>
</feature>
<evidence type="ECO:0000313" key="2">
    <source>
        <dbReference type="EMBL" id="OAE31625.1"/>
    </source>
</evidence>
<dbReference type="AlphaFoldDB" id="A0A176WH46"/>
<feature type="region of interest" description="Disordered" evidence="1">
    <location>
        <begin position="1"/>
        <end position="141"/>
    </location>
</feature>
<name>A0A176WH46_MARPO</name>
<feature type="compositionally biased region" description="Polar residues" evidence="1">
    <location>
        <begin position="66"/>
        <end position="77"/>
    </location>
</feature>
<evidence type="ECO:0000256" key="1">
    <source>
        <dbReference type="SAM" id="MobiDB-lite"/>
    </source>
</evidence>
<protein>
    <submittedName>
        <fullName evidence="2">Uncharacterized protein</fullName>
    </submittedName>
</protein>
<comment type="caution">
    <text evidence="2">The sequence shown here is derived from an EMBL/GenBank/DDBJ whole genome shotgun (WGS) entry which is preliminary data.</text>
</comment>
<gene>
    <name evidence="2" type="ORF">AXG93_1729s1000</name>
</gene>
<sequence>MRNSPSSEEDVSAGVLWRSVDLPAPKARTPSEEARRPSDQGRRHAAPANMPATKKCLASEQVPFDDSTSAQAPSAQKLSREEPSDQRTSRQAPSAQTQLEQPAADEGRKEKTHVPSAQAPLAVAVRAGEEGPPGASSSTPLEMLAGRGAEVVAEEATRPSSRELPRISVVTEILKTEDDTGSEEELQKKALELRDSIVADAQREFEAQRAKIGAELNSERAQNCILAEELVR</sequence>
<accession>A0A176WH46</accession>
<dbReference type="Proteomes" id="UP000077202">
    <property type="component" value="Unassembled WGS sequence"/>
</dbReference>
<reference evidence="2" key="1">
    <citation type="submission" date="2016-03" db="EMBL/GenBank/DDBJ databases">
        <title>Mechanisms controlling the formation of the plant cell surface in tip-growing cells are functionally conserved among land plants.</title>
        <authorList>
            <person name="Honkanen S."/>
            <person name="Jones V.A."/>
            <person name="Morieri G."/>
            <person name="Champion C."/>
            <person name="Hetherington A.J."/>
            <person name="Kelly S."/>
            <person name="Saint-Marcoux D."/>
            <person name="Proust H."/>
            <person name="Prescott H."/>
            <person name="Dolan L."/>
        </authorList>
    </citation>
    <scope>NUCLEOTIDE SEQUENCE [LARGE SCALE GENOMIC DNA]</scope>
    <source>
        <tissue evidence="2">Whole gametophyte</tissue>
    </source>
</reference>
<organism evidence="2 3">
    <name type="scientific">Marchantia polymorpha subsp. ruderalis</name>
    <dbReference type="NCBI Taxonomy" id="1480154"/>
    <lineage>
        <taxon>Eukaryota</taxon>
        <taxon>Viridiplantae</taxon>
        <taxon>Streptophyta</taxon>
        <taxon>Embryophyta</taxon>
        <taxon>Marchantiophyta</taxon>
        <taxon>Marchantiopsida</taxon>
        <taxon>Marchantiidae</taxon>
        <taxon>Marchantiales</taxon>
        <taxon>Marchantiaceae</taxon>
        <taxon>Marchantia</taxon>
    </lineage>
</organism>
<feature type="compositionally biased region" description="Basic and acidic residues" evidence="1">
    <location>
        <begin position="78"/>
        <end position="88"/>
    </location>
</feature>
<dbReference type="EMBL" id="LVLJ01000988">
    <property type="protein sequence ID" value="OAE31625.1"/>
    <property type="molecule type" value="Genomic_DNA"/>
</dbReference>